<proteinExistence type="predicted"/>
<gene>
    <name evidence="1" type="ORF">GEMMAAP_17685</name>
</gene>
<organism evidence="1 2">
    <name type="scientific">Gemmatimonas phototrophica</name>
    <dbReference type="NCBI Taxonomy" id="1379270"/>
    <lineage>
        <taxon>Bacteria</taxon>
        <taxon>Pseudomonadati</taxon>
        <taxon>Gemmatimonadota</taxon>
        <taxon>Gemmatimonadia</taxon>
        <taxon>Gemmatimonadales</taxon>
        <taxon>Gemmatimonadaceae</taxon>
        <taxon>Gemmatimonas</taxon>
    </lineage>
</organism>
<reference evidence="1 2" key="1">
    <citation type="journal article" date="2014" name="Proc. Natl. Acad. Sci. U.S.A.">
        <title>Functional type 2 photosynthetic reaction centers found in the rare bacterial phylum Gemmatimonadetes.</title>
        <authorList>
            <person name="Zeng Y."/>
            <person name="Feng F."/>
            <person name="Medova H."/>
            <person name="Dean J."/>
            <person name="Koblizek M."/>
        </authorList>
    </citation>
    <scope>NUCLEOTIDE SEQUENCE [LARGE SCALE GENOMIC DNA]</scope>
    <source>
        <strain evidence="1 2">AP64</strain>
    </source>
</reference>
<evidence type="ECO:0000313" key="2">
    <source>
        <dbReference type="Proteomes" id="UP000076404"/>
    </source>
</evidence>
<sequence length="72" mass="8240">MVDLVRMSACYFSEVAVIDGVPCQAAWFWRELTGTTQLQLYPDGRLRSCRLSRAVTLDGVRYTKGQRITRPE</sequence>
<dbReference type="EMBL" id="CP011454">
    <property type="protein sequence ID" value="AMW06122.1"/>
    <property type="molecule type" value="Genomic_DNA"/>
</dbReference>
<accession>A0A143BNL6</accession>
<dbReference type="KEGG" id="gph:GEMMAAP_17685"/>
<dbReference type="Proteomes" id="UP000076404">
    <property type="component" value="Chromosome"/>
</dbReference>
<dbReference type="RefSeq" id="WP_026848144.1">
    <property type="nucleotide sequence ID" value="NZ_CP011454.1"/>
</dbReference>
<name>A0A143BNL6_9BACT</name>
<reference evidence="1 2" key="2">
    <citation type="journal article" date="2016" name="Environ. Microbiol. Rep.">
        <title>Metagenomic evidence for the presence of phototrophic Gemmatimonadetes bacteria in diverse environments.</title>
        <authorList>
            <person name="Zeng Y."/>
            <person name="Baumbach J."/>
            <person name="Barbosa E.G."/>
            <person name="Azevedo V."/>
            <person name="Zhang C."/>
            <person name="Koblizek M."/>
        </authorList>
    </citation>
    <scope>NUCLEOTIDE SEQUENCE [LARGE SCALE GENOMIC DNA]</scope>
    <source>
        <strain evidence="1 2">AP64</strain>
    </source>
</reference>
<evidence type="ECO:0000313" key="1">
    <source>
        <dbReference type="EMBL" id="AMW06122.1"/>
    </source>
</evidence>
<protein>
    <submittedName>
        <fullName evidence="1">Uncharacterized protein</fullName>
    </submittedName>
</protein>
<keyword evidence="2" id="KW-1185">Reference proteome</keyword>
<dbReference type="AlphaFoldDB" id="A0A143BNL6"/>